<proteinExistence type="predicted"/>
<reference evidence="1 2" key="1">
    <citation type="submission" date="2024-02" db="EMBL/GenBank/DDBJ databases">
        <title>Discinaceae phylogenomics.</title>
        <authorList>
            <person name="Dirks A.C."/>
            <person name="James T.Y."/>
        </authorList>
    </citation>
    <scope>NUCLEOTIDE SEQUENCE [LARGE SCALE GENOMIC DNA]</scope>
    <source>
        <strain evidence="1 2">ACD0624</strain>
    </source>
</reference>
<gene>
    <name evidence="1" type="ORF">Q9L58_008831</name>
</gene>
<dbReference type="Gene3D" id="2.40.160.20">
    <property type="match status" value="1"/>
</dbReference>
<dbReference type="Pfam" id="PF11578">
    <property type="entry name" value="DUF3237"/>
    <property type="match status" value="1"/>
</dbReference>
<dbReference type="Proteomes" id="UP001447188">
    <property type="component" value="Unassembled WGS sequence"/>
</dbReference>
<accession>A0ABR3G8N5</accession>
<protein>
    <submittedName>
        <fullName evidence="1">Uncharacterized protein</fullName>
    </submittedName>
</protein>
<keyword evidence="2" id="KW-1185">Reference proteome</keyword>
<dbReference type="EMBL" id="JBBBZM010000176">
    <property type="protein sequence ID" value="KAL0632310.1"/>
    <property type="molecule type" value="Genomic_DNA"/>
</dbReference>
<organism evidence="1 2">
    <name type="scientific">Discina gigas</name>
    <dbReference type="NCBI Taxonomy" id="1032678"/>
    <lineage>
        <taxon>Eukaryota</taxon>
        <taxon>Fungi</taxon>
        <taxon>Dikarya</taxon>
        <taxon>Ascomycota</taxon>
        <taxon>Pezizomycotina</taxon>
        <taxon>Pezizomycetes</taxon>
        <taxon>Pezizales</taxon>
        <taxon>Discinaceae</taxon>
        <taxon>Discina</taxon>
    </lineage>
</organism>
<sequence>MASGFPTLQPAFVVKVNIAGSSPVGVVASGSNLTHHEAPTGTIKSAPGFTPEINAQIVFGGDFIYTDPDGLRARLNIQLVAKTDDNVVMYLKGKGIANVTEAIKGFLAGTEPGKTAFGRSSAQFGIEVAAGKYKDLENHIFVGNGRFVREQGGTTVEFRLSVVVPSTAME</sequence>
<evidence type="ECO:0000313" key="1">
    <source>
        <dbReference type="EMBL" id="KAL0632310.1"/>
    </source>
</evidence>
<name>A0ABR3G8N5_9PEZI</name>
<evidence type="ECO:0000313" key="2">
    <source>
        <dbReference type="Proteomes" id="UP001447188"/>
    </source>
</evidence>
<comment type="caution">
    <text evidence="1">The sequence shown here is derived from an EMBL/GenBank/DDBJ whole genome shotgun (WGS) entry which is preliminary data.</text>
</comment>